<comment type="similarity">
    <text evidence="2">Belongs to the AB hydrolase superfamily. Epoxide hydrolase family.</text>
</comment>
<organism evidence="5 6">
    <name type="scientific">Phialemonium thermophilum</name>
    <dbReference type="NCBI Taxonomy" id="223376"/>
    <lineage>
        <taxon>Eukaryota</taxon>
        <taxon>Fungi</taxon>
        <taxon>Dikarya</taxon>
        <taxon>Ascomycota</taxon>
        <taxon>Pezizomycotina</taxon>
        <taxon>Sordariomycetes</taxon>
        <taxon>Sordariomycetidae</taxon>
        <taxon>Cephalothecales</taxon>
        <taxon>Cephalothecaceae</taxon>
        <taxon>Phialemonium</taxon>
    </lineage>
</organism>
<dbReference type="PRINTS" id="PR00412">
    <property type="entry name" value="EPOXHYDRLASE"/>
</dbReference>
<evidence type="ECO:0000313" key="6">
    <source>
        <dbReference type="Proteomes" id="UP001586593"/>
    </source>
</evidence>
<feature type="compositionally biased region" description="Basic and acidic residues" evidence="3">
    <location>
        <begin position="244"/>
        <end position="257"/>
    </location>
</feature>
<evidence type="ECO:0000313" key="5">
    <source>
        <dbReference type="EMBL" id="KAL1866827.1"/>
    </source>
</evidence>
<dbReference type="PANTHER" id="PTHR43329">
    <property type="entry name" value="EPOXIDE HYDROLASE"/>
    <property type="match status" value="1"/>
</dbReference>
<feature type="domain" description="AB hydrolase-1" evidence="4">
    <location>
        <begin position="41"/>
        <end position="336"/>
    </location>
</feature>
<dbReference type="InterPro" id="IPR000073">
    <property type="entry name" value="AB_hydrolase_1"/>
</dbReference>
<dbReference type="EMBL" id="JAZHXJ010000254">
    <property type="protein sequence ID" value="KAL1866827.1"/>
    <property type="molecule type" value="Genomic_DNA"/>
</dbReference>
<dbReference type="Gene3D" id="3.40.50.1820">
    <property type="entry name" value="alpha/beta hydrolase"/>
    <property type="match status" value="1"/>
</dbReference>
<evidence type="ECO:0000256" key="1">
    <source>
        <dbReference type="ARBA" id="ARBA00022801"/>
    </source>
</evidence>
<feature type="region of interest" description="Disordered" evidence="3">
    <location>
        <begin position="244"/>
        <end position="269"/>
    </location>
</feature>
<comment type="caution">
    <text evidence="5">The sequence shown here is derived from an EMBL/GenBank/DDBJ whole genome shotgun (WGS) entry which is preliminary data.</text>
</comment>
<dbReference type="Proteomes" id="UP001586593">
    <property type="component" value="Unassembled WGS sequence"/>
</dbReference>
<dbReference type="InterPro" id="IPR029058">
    <property type="entry name" value="AB_hydrolase_fold"/>
</dbReference>
<name>A0ABR3WTQ1_9PEZI</name>
<keyword evidence="1" id="KW-0378">Hydrolase</keyword>
<evidence type="ECO:0000256" key="3">
    <source>
        <dbReference type="SAM" id="MobiDB-lite"/>
    </source>
</evidence>
<dbReference type="InterPro" id="IPR000639">
    <property type="entry name" value="Epox_hydrolase-like"/>
</dbReference>
<reference evidence="5 6" key="1">
    <citation type="journal article" date="2024" name="Commun. Biol.">
        <title>Comparative genomic analysis of thermophilic fungi reveals convergent evolutionary adaptations and gene losses.</title>
        <authorList>
            <person name="Steindorff A.S."/>
            <person name="Aguilar-Pontes M.V."/>
            <person name="Robinson A.J."/>
            <person name="Andreopoulos B."/>
            <person name="LaButti K."/>
            <person name="Kuo A."/>
            <person name="Mondo S."/>
            <person name="Riley R."/>
            <person name="Otillar R."/>
            <person name="Haridas S."/>
            <person name="Lipzen A."/>
            <person name="Grimwood J."/>
            <person name="Schmutz J."/>
            <person name="Clum A."/>
            <person name="Reid I.D."/>
            <person name="Moisan M.C."/>
            <person name="Butler G."/>
            <person name="Nguyen T.T.M."/>
            <person name="Dewar K."/>
            <person name="Conant G."/>
            <person name="Drula E."/>
            <person name="Henrissat B."/>
            <person name="Hansel C."/>
            <person name="Singer S."/>
            <person name="Hutchinson M.I."/>
            <person name="de Vries R.P."/>
            <person name="Natvig D.O."/>
            <person name="Powell A.J."/>
            <person name="Tsang A."/>
            <person name="Grigoriev I.V."/>
        </authorList>
    </citation>
    <scope>NUCLEOTIDE SEQUENCE [LARGE SCALE GENOMIC DNA]</scope>
    <source>
        <strain evidence="5 6">ATCC 24622</strain>
    </source>
</reference>
<protein>
    <recommendedName>
        <fullName evidence="4">AB hydrolase-1 domain-containing protein</fullName>
    </recommendedName>
</protein>
<accession>A0ABR3WTQ1</accession>
<dbReference type="SUPFAM" id="SSF53474">
    <property type="entry name" value="alpha/beta-Hydrolases"/>
    <property type="match status" value="1"/>
</dbReference>
<evidence type="ECO:0000259" key="4">
    <source>
        <dbReference type="Pfam" id="PF00561"/>
    </source>
</evidence>
<evidence type="ECO:0000256" key="2">
    <source>
        <dbReference type="ARBA" id="ARBA00038334"/>
    </source>
</evidence>
<gene>
    <name evidence="5" type="ORF">VTK73DRAFT_4476</name>
</gene>
<dbReference type="Pfam" id="PF00561">
    <property type="entry name" value="Abhydrolase_1"/>
    <property type="match status" value="1"/>
</dbReference>
<keyword evidence="6" id="KW-1185">Reference proteome</keyword>
<proteinExistence type="inferred from homology"/>
<sequence>MAPEKLKPDDPRVEHRTAQINGKTYYYLLGLPPGVTSPVATVLLIHGWPDLAFGWRYQVPFLLSLGMRVIVPDMIGYGRTDAPANDLRAYSFRSISKDMAALVRHVLPDDPNPSVVVGGHDWGGFLVWRLALWQPTLVRAVFSVCTPYAPPLPEWLEPEAYVARIPNFRYQLQLASGEVERYLRPGDESRLRSFFNGIFLGRNSSGEGIFRTDRGLVFENFDSVGPSPIVGPEEIDFYVREYSHGRSSSEKKDKQPDTDESDSPLHGPLNWYRTRRINYEDDQELLRQGRTRITVPSLFISARGDVALPPAMSAGMEQYFDQLYRAEVNAAHWALWMTPDEVNSHIGAFLGKVVGHGSVKASM</sequence>